<dbReference type="Proteomes" id="UP000267821">
    <property type="component" value="Unassembled WGS sequence"/>
</dbReference>
<dbReference type="GO" id="GO:0046872">
    <property type="term" value="F:metal ion binding"/>
    <property type="evidence" value="ECO:0007669"/>
    <property type="project" value="UniProtKB-KW"/>
</dbReference>
<organism evidence="4 5">
    <name type="scientific">Terfezia boudieri ATCC MYA-4762</name>
    <dbReference type="NCBI Taxonomy" id="1051890"/>
    <lineage>
        <taxon>Eukaryota</taxon>
        <taxon>Fungi</taxon>
        <taxon>Dikarya</taxon>
        <taxon>Ascomycota</taxon>
        <taxon>Pezizomycotina</taxon>
        <taxon>Pezizomycetes</taxon>
        <taxon>Pezizales</taxon>
        <taxon>Pezizaceae</taxon>
        <taxon>Terfezia</taxon>
    </lineage>
</organism>
<feature type="domain" description="DDE Tnp4" evidence="3">
    <location>
        <begin position="165"/>
        <end position="232"/>
    </location>
</feature>
<evidence type="ECO:0000259" key="3">
    <source>
        <dbReference type="Pfam" id="PF13359"/>
    </source>
</evidence>
<gene>
    <name evidence="4" type="ORF">L211DRAFT_778908</name>
</gene>
<keyword evidence="2" id="KW-0479">Metal-binding</keyword>
<dbReference type="OrthoDB" id="5421918at2759"/>
<dbReference type="InterPro" id="IPR027806">
    <property type="entry name" value="HARBI1_dom"/>
</dbReference>
<accession>A0A3N4M2B9</accession>
<evidence type="ECO:0000256" key="1">
    <source>
        <dbReference type="ARBA" id="ARBA00001968"/>
    </source>
</evidence>
<sequence>MQWKLRTLRAILAKRYLRERGRNSSIPKSRYWRNEVLGRLPYDRFRHFFRMNPDSFLRILDRIQDHEVFKNRSSYIQVDPIVQLLIALRRLGCEASSGSGVVSVAQLFGIGEGTVVLYTRRVICALIGLWEEMVRWHTNEEKSAMRRRLRRSPRLDLFEYCIGVVDGTYFAFKFKPYPDERSVQYFNYRKKFYGLQATVICDDLGRILQFSSVYPASVHDAWCFRVTRIIQHPGRFSISKPNGFVAKLTSRS</sequence>
<name>A0A3N4M2B9_9PEZI</name>
<evidence type="ECO:0000313" key="5">
    <source>
        <dbReference type="Proteomes" id="UP000267821"/>
    </source>
</evidence>
<dbReference type="EMBL" id="ML121530">
    <property type="protein sequence ID" value="RPB28088.1"/>
    <property type="molecule type" value="Genomic_DNA"/>
</dbReference>
<proteinExistence type="predicted"/>
<comment type="cofactor">
    <cofactor evidence="1">
        <name>a divalent metal cation</name>
        <dbReference type="ChEBI" id="CHEBI:60240"/>
    </cofactor>
</comment>
<reference evidence="4 5" key="1">
    <citation type="journal article" date="2018" name="Nat. Ecol. Evol.">
        <title>Pezizomycetes genomes reveal the molecular basis of ectomycorrhizal truffle lifestyle.</title>
        <authorList>
            <person name="Murat C."/>
            <person name="Payen T."/>
            <person name="Noel B."/>
            <person name="Kuo A."/>
            <person name="Morin E."/>
            <person name="Chen J."/>
            <person name="Kohler A."/>
            <person name="Krizsan K."/>
            <person name="Balestrini R."/>
            <person name="Da Silva C."/>
            <person name="Montanini B."/>
            <person name="Hainaut M."/>
            <person name="Levati E."/>
            <person name="Barry K.W."/>
            <person name="Belfiori B."/>
            <person name="Cichocki N."/>
            <person name="Clum A."/>
            <person name="Dockter R.B."/>
            <person name="Fauchery L."/>
            <person name="Guy J."/>
            <person name="Iotti M."/>
            <person name="Le Tacon F."/>
            <person name="Lindquist E.A."/>
            <person name="Lipzen A."/>
            <person name="Malagnac F."/>
            <person name="Mello A."/>
            <person name="Molinier V."/>
            <person name="Miyauchi S."/>
            <person name="Poulain J."/>
            <person name="Riccioni C."/>
            <person name="Rubini A."/>
            <person name="Sitrit Y."/>
            <person name="Splivallo R."/>
            <person name="Traeger S."/>
            <person name="Wang M."/>
            <person name="Zifcakova L."/>
            <person name="Wipf D."/>
            <person name="Zambonelli A."/>
            <person name="Paolocci F."/>
            <person name="Nowrousian M."/>
            <person name="Ottonello S."/>
            <person name="Baldrian P."/>
            <person name="Spatafora J.W."/>
            <person name="Henrissat B."/>
            <person name="Nagy L.G."/>
            <person name="Aury J.M."/>
            <person name="Wincker P."/>
            <person name="Grigoriev I.V."/>
            <person name="Bonfante P."/>
            <person name="Martin F.M."/>
        </authorList>
    </citation>
    <scope>NUCLEOTIDE SEQUENCE [LARGE SCALE GENOMIC DNA]</scope>
    <source>
        <strain evidence="4 5">ATCC MYA-4762</strain>
    </source>
</reference>
<dbReference type="STRING" id="1051890.A0A3N4M2B9"/>
<protein>
    <recommendedName>
        <fullName evidence="3">DDE Tnp4 domain-containing protein</fullName>
    </recommendedName>
</protein>
<dbReference type="AlphaFoldDB" id="A0A3N4M2B9"/>
<dbReference type="InParanoid" id="A0A3N4M2B9"/>
<dbReference type="Pfam" id="PF13359">
    <property type="entry name" value="DDE_Tnp_4"/>
    <property type="match status" value="1"/>
</dbReference>
<evidence type="ECO:0000313" key="4">
    <source>
        <dbReference type="EMBL" id="RPB28088.1"/>
    </source>
</evidence>
<keyword evidence="5" id="KW-1185">Reference proteome</keyword>
<evidence type="ECO:0000256" key="2">
    <source>
        <dbReference type="ARBA" id="ARBA00022723"/>
    </source>
</evidence>